<comment type="cofactor">
    <cofactor evidence="11">
        <name>Mn(2+)</name>
        <dbReference type="ChEBI" id="CHEBI:29035"/>
    </cofactor>
    <text evidence="11">Binds 1 Mn(2+) ion per subunit.</text>
</comment>
<keyword evidence="11" id="KW-0479">Metal-binding</keyword>
<dbReference type="Gene3D" id="3.90.228.20">
    <property type="match status" value="1"/>
</dbReference>
<evidence type="ECO:0000256" key="10">
    <source>
        <dbReference type="ARBA" id="ARBA00047371"/>
    </source>
</evidence>
<dbReference type="SUPFAM" id="SSF68923">
    <property type="entry name" value="PEP carboxykinase N-terminal domain"/>
    <property type="match status" value="1"/>
</dbReference>
<evidence type="ECO:0000256" key="7">
    <source>
        <dbReference type="ARBA" id="ARBA00022840"/>
    </source>
</evidence>
<feature type="binding site" evidence="11">
    <location>
        <position position="319"/>
    </location>
    <ligand>
        <name>ATP</name>
        <dbReference type="ChEBI" id="CHEBI:30616"/>
    </ligand>
</feature>
<comment type="catalytic activity">
    <reaction evidence="10 11">
        <text>oxaloacetate + ATP = phosphoenolpyruvate + ADP + CO2</text>
        <dbReference type="Rhea" id="RHEA:18617"/>
        <dbReference type="ChEBI" id="CHEBI:16452"/>
        <dbReference type="ChEBI" id="CHEBI:16526"/>
        <dbReference type="ChEBI" id="CHEBI:30616"/>
        <dbReference type="ChEBI" id="CHEBI:58702"/>
        <dbReference type="ChEBI" id="CHEBI:456216"/>
        <dbReference type="EC" id="4.1.1.49"/>
    </reaction>
</comment>
<dbReference type="InterPro" id="IPR013035">
    <property type="entry name" value="PEP_carboxykinase_C"/>
</dbReference>
<evidence type="ECO:0000256" key="3">
    <source>
        <dbReference type="ARBA" id="ARBA00012363"/>
    </source>
</evidence>
<evidence type="ECO:0000256" key="2">
    <source>
        <dbReference type="ARBA" id="ARBA00006052"/>
    </source>
</evidence>
<comment type="pathway">
    <text evidence="1 11">Carbohydrate biosynthesis; gluconeogenesis.</text>
</comment>
<keyword evidence="13" id="KW-1185">Reference proteome</keyword>
<evidence type="ECO:0000256" key="6">
    <source>
        <dbReference type="ARBA" id="ARBA00022793"/>
    </source>
</evidence>
<dbReference type="Pfam" id="PF01293">
    <property type="entry name" value="PEPCK_ATP"/>
    <property type="match status" value="1"/>
</dbReference>
<keyword evidence="7 11" id="KW-0067">ATP-binding</keyword>
<feature type="binding site" evidence="11">
    <location>
        <position position="56"/>
    </location>
    <ligand>
        <name>substrate</name>
    </ligand>
</feature>
<dbReference type="RefSeq" id="WP_212963436.1">
    <property type="nucleotide sequence ID" value="NZ_BOQT01000010.1"/>
</dbReference>
<reference evidence="12 13" key="1">
    <citation type="submission" date="2021-03" db="EMBL/GenBank/DDBJ databases">
        <title>Antimicrobial resistance genes in bacteria isolated from Japanese honey, and their potential for conferring macrolide and lincosamide resistance in the American foulbrood pathogen Paenibacillus larvae.</title>
        <authorList>
            <person name="Okamoto M."/>
            <person name="Kumagai M."/>
            <person name="Kanamori H."/>
            <person name="Takamatsu D."/>
        </authorList>
    </citation>
    <scope>NUCLEOTIDE SEQUENCE [LARGE SCALE GENOMIC DNA]</scope>
    <source>
        <strain evidence="12 13">J1TS3</strain>
    </source>
</reference>
<comment type="caution">
    <text evidence="11">Lacks conserved residue(s) required for the propagation of feature annotation.</text>
</comment>
<dbReference type="HAMAP" id="MF_00453">
    <property type="entry name" value="PEPCK_ATP"/>
    <property type="match status" value="1"/>
</dbReference>
<feature type="binding site" evidence="11">
    <location>
        <position position="198"/>
    </location>
    <ligand>
        <name>Mn(2+)</name>
        <dbReference type="ChEBI" id="CHEBI:29035"/>
    </ligand>
</feature>
<keyword evidence="4 11" id="KW-0312">Gluconeogenesis</keyword>
<comment type="function">
    <text evidence="11">Involved in the gluconeogenesis. Catalyzes the conversion of oxaloacetate (OAA) to phosphoenolpyruvate (PEP) through direct phosphoryl transfer between the nucleoside triphosphate and OAA.</text>
</comment>
<evidence type="ECO:0000256" key="11">
    <source>
        <dbReference type="HAMAP-Rule" id="MF_00453"/>
    </source>
</evidence>
<feature type="binding site" evidence="11">
    <location>
        <position position="444"/>
    </location>
    <ligand>
        <name>ATP</name>
        <dbReference type="ChEBI" id="CHEBI:30616"/>
    </ligand>
</feature>
<comment type="similarity">
    <text evidence="2 11">Belongs to the phosphoenolpyruvate carboxykinase (ATP) family.</text>
</comment>
<keyword evidence="5 11" id="KW-0547">Nucleotide-binding</keyword>
<dbReference type="InterPro" id="IPR008210">
    <property type="entry name" value="PEP_carboxykinase_N"/>
</dbReference>
<dbReference type="Proteomes" id="UP000680279">
    <property type="component" value="Unassembled WGS sequence"/>
</dbReference>
<dbReference type="InterPro" id="IPR015994">
    <property type="entry name" value="PEPCK_ATP_CS"/>
</dbReference>
<feature type="binding site" evidence="11">
    <location>
        <position position="217"/>
    </location>
    <ligand>
        <name>Mn(2+)</name>
        <dbReference type="ChEBI" id="CHEBI:29035"/>
    </ligand>
</feature>
<evidence type="ECO:0000256" key="5">
    <source>
        <dbReference type="ARBA" id="ARBA00022741"/>
    </source>
</evidence>
<keyword evidence="9 11" id="KW-0456">Lyase</keyword>
<dbReference type="Gene3D" id="3.40.449.10">
    <property type="entry name" value="Phosphoenolpyruvate Carboxykinase, domain 1"/>
    <property type="match status" value="1"/>
</dbReference>
<evidence type="ECO:0000256" key="8">
    <source>
        <dbReference type="ARBA" id="ARBA00023211"/>
    </source>
</evidence>
<dbReference type="PIRSF" id="PIRSF006294">
    <property type="entry name" value="PEP_crbxkin"/>
    <property type="match status" value="1"/>
</dbReference>
<feature type="binding site" evidence="11">
    <location>
        <position position="319"/>
    </location>
    <ligand>
        <name>substrate</name>
    </ligand>
</feature>
<dbReference type="PANTHER" id="PTHR30031">
    <property type="entry name" value="PHOSPHOENOLPYRUVATE CARBOXYKINASE ATP"/>
    <property type="match status" value="1"/>
</dbReference>
<dbReference type="EMBL" id="BOQT01000010">
    <property type="protein sequence ID" value="GIN21718.1"/>
    <property type="molecule type" value="Genomic_DNA"/>
</dbReference>
<evidence type="ECO:0000313" key="13">
    <source>
        <dbReference type="Proteomes" id="UP000680279"/>
    </source>
</evidence>
<evidence type="ECO:0000256" key="1">
    <source>
        <dbReference type="ARBA" id="ARBA00004742"/>
    </source>
</evidence>
<keyword evidence="6 11" id="KW-0210">Decarboxylase</keyword>
<evidence type="ECO:0000256" key="4">
    <source>
        <dbReference type="ARBA" id="ARBA00022432"/>
    </source>
</evidence>
<dbReference type="EC" id="4.1.1.49" evidence="3 11"/>
<proteinExistence type="inferred from homology"/>
<feature type="binding site" evidence="11">
    <location>
        <position position="217"/>
    </location>
    <ligand>
        <name>ATP</name>
        <dbReference type="ChEBI" id="CHEBI:30616"/>
    </ligand>
</feature>
<dbReference type="Gene3D" id="2.170.8.10">
    <property type="entry name" value="Phosphoenolpyruvate Carboxykinase, domain 2"/>
    <property type="match status" value="1"/>
</dbReference>
<protein>
    <recommendedName>
        <fullName evidence="3 11">Phosphoenolpyruvate carboxykinase (ATP)</fullName>
        <shortName evidence="11">PCK</shortName>
        <shortName evidence="11">PEP carboxykinase</shortName>
        <shortName evidence="11">PEPCK</shortName>
        <ecNumber evidence="3 11">4.1.1.49</ecNumber>
    </recommendedName>
</protein>
<feature type="binding site" evidence="11">
    <location>
        <position position="198"/>
    </location>
    <ligand>
        <name>ATP</name>
        <dbReference type="ChEBI" id="CHEBI:30616"/>
    </ligand>
</feature>
<evidence type="ECO:0000256" key="9">
    <source>
        <dbReference type="ARBA" id="ARBA00023239"/>
    </source>
</evidence>
<feature type="binding site" evidence="11">
    <location>
        <position position="282"/>
    </location>
    <ligand>
        <name>ATP</name>
        <dbReference type="ChEBI" id="CHEBI:30616"/>
    </ligand>
</feature>
<keyword evidence="11" id="KW-0963">Cytoplasm</keyword>
<feature type="binding site" evidence="11">
    <location>
        <position position="192"/>
    </location>
    <ligand>
        <name>substrate</name>
    </ligand>
</feature>
<dbReference type="PANTHER" id="PTHR30031:SF0">
    <property type="entry name" value="PHOSPHOENOLPYRUVATE CARBOXYKINASE (ATP)"/>
    <property type="match status" value="1"/>
</dbReference>
<dbReference type="CDD" id="cd00484">
    <property type="entry name" value="PEPCK_ATP"/>
    <property type="match status" value="1"/>
</dbReference>
<dbReference type="NCBIfam" id="TIGR00224">
    <property type="entry name" value="pckA"/>
    <property type="match status" value="1"/>
</dbReference>
<accession>A0ABQ4KA23</accession>
<name>A0ABQ4KA23_9BACI</name>
<feature type="binding site" evidence="11">
    <location>
        <begin position="233"/>
        <end position="241"/>
    </location>
    <ligand>
        <name>ATP</name>
        <dbReference type="ChEBI" id="CHEBI:30616"/>
    </ligand>
</feature>
<dbReference type="NCBIfam" id="NF006821">
    <property type="entry name" value="PRK09344.1-3"/>
    <property type="match status" value="1"/>
</dbReference>
<feature type="binding site" evidence="11">
    <location>
        <position position="254"/>
    </location>
    <ligand>
        <name>Mn(2+)</name>
        <dbReference type="ChEBI" id="CHEBI:29035"/>
    </ligand>
</feature>
<keyword evidence="8 11" id="KW-0464">Manganese</keyword>
<evidence type="ECO:0000313" key="12">
    <source>
        <dbReference type="EMBL" id="GIN21718.1"/>
    </source>
</evidence>
<comment type="caution">
    <text evidence="12">The sequence shown here is derived from an EMBL/GenBank/DDBJ whole genome shotgun (WGS) entry which is preliminary data.</text>
</comment>
<dbReference type="PROSITE" id="PS00532">
    <property type="entry name" value="PEPCK_ATP"/>
    <property type="match status" value="1"/>
</dbReference>
<feature type="binding site" evidence="11">
    <location>
        <position position="198"/>
    </location>
    <ligand>
        <name>substrate</name>
    </ligand>
</feature>
<sequence>MSSVGIKSELVQLLNGQNVHTQLSVPQLVEKVLSREEGVLTTSGAVRAETGKYTGRSPEDKFIVDEPSVTDKIDWGSVNQPISSEVFEKLYSKVVSYLQEQEEIFVFKGFAGADEKYRLPIQVINEYAWHNLFAHQLFIRPNGEELAEHDAKFTVISAPGFKADPKVDGTKSETFIIVSFERRIVLIGGTEYAGEMKKSIFSVMNYELPEADILSMHCSANVGAEGDVALFFGLSGTGKTTLSADPNRRLIGDDEHGWSPNGVFNVEGGCYAKTSGLSYEKEPQIYNAITFGSVLENVMVDPESRKPLYDDTSLTENTRAAYPIQAIDNIVEPSIAGHPSVIVFLTADAFGVLPPISKLTKEQAMYHFLSGFTSKLAGTERGVTSPEATFSTCFGAPFLPLPAARYAEMLGKKIDEHGVQVFLVNTGWTGGSYGVGKRMNLAYTRAMVQAALNGELDNVETTKDDVFGLSIPLHVPGVPDEVLQPIKTWDDEDAYKTKAKELAEKFKNNFKKFDHVDKSISELGGPTVK</sequence>
<organism evidence="12 13">
    <name type="scientific">Siminovitchia fordii</name>
    <dbReference type="NCBI Taxonomy" id="254759"/>
    <lineage>
        <taxon>Bacteria</taxon>
        <taxon>Bacillati</taxon>
        <taxon>Bacillota</taxon>
        <taxon>Bacilli</taxon>
        <taxon>Bacillales</taxon>
        <taxon>Bacillaceae</taxon>
        <taxon>Siminovitchia</taxon>
    </lineage>
</organism>
<dbReference type="InterPro" id="IPR001272">
    <property type="entry name" value="PEP_carboxykinase_ATP"/>
</dbReference>
<gene>
    <name evidence="11 12" type="primary">pckA</name>
    <name evidence="12" type="ORF">J1TS3_28520</name>
</gene>
<comment type="subcellular location">
    <subcellularLocation>
        <location evidence="11">Cytoplasm</location>
    </subcellularLocation>
</comment>
<dbReference type="NCBIfam" id="NF006820">
    <property type="entry name" value="PRK09344.1-2"/>
    <property type="match status" value="1"/>
</dbReference>
<dbReference type="SUPFAM" id="SSF53795">
    <property type="entry name" value="PEP carboxykinase-like"/>
    <property type="match status" value="1"/>
</dbReference>